<dbReference type="AlphaFoldDB" id="A0A4P9X4U3"/>
<sequence length="635" mass="69684">MPGLTPALEQARRAHAEIEFIQHQLVEERLEERYTHRDRLAQQRRTRALLDTASDRARDLLALYAAPDTLRGTHAADAEGSTSLGAGRDGLVDFYRELEALRETFDLAPAAATAAAAAPDGDAPMAVDDDLGAALAAGTSATATATANTTTTAAAAPMLMNPERAARMNGDSTPLDAALAAHNEGDEPMLPALHQELQPAPFQQYTVRHVAEEHAALDAIYTGEERLGRNFDLNELYNAYINLPPVRATLVDDASSLSYIAFLRTVAHPTSHPLAVRQSLAFQKWILSLTLYLTDFVRRAFPLYDLPQLHAEAEAAFAARWGRDGDYAGWEALVAPSSTTPSSAVTETMAATTAATETETTNHDELYCIACQKQFSNPNTFRAHVPGKRHRKAVEALDAVKTDASSTAKKTLAHGDASHNTTTSPSDSSALTPDQCRAAAWNEFWVEHLFKAFSGVLEDTQIHTERKQTLTETELRLEQLRSLAPAGDPDAESVASDAEGDGDDRDDQPIYNPFNLPLGWDGKPIPFWLYKLHGLNVKYACEICGNMEYMGRRAFDAHFTKSRHLRGLKCLGITQPRLFQDITSIAAAYALQEKLDRERSAMTASNPDLVEEFEDHAGNVFNRKTYEDLKRQGLL</sequence>
<evidence type="ECO:0000256" key="1">
    <source>
        <dbReference type="ARBA" id="ARBA00004123"/>
    </source>
</evidence>
<dbReference type="PANTHER" id="PTHR12786:SF2">
    <property type="entry name" value="SPLICING FACTOR 3A SUBUNIT 3"/>
    <property type="match status" value="1"/>
</dbReference>
<dbReference type="GO" id="GO:0008270">
    <property type="term" value="F:zinc ion binding"/>
    <property type="evidence" value="ECO:0007669"/>
    <property type="project" value="UniProtKB-KW"/>
</dbReference>
<dbReference type="GO" id="GO:0003723">
    <property type="term" value="F:RNA binding"/>
    <property type="evidence" value="ECO:0007669"/>
    <property type="project" value="InterPro"/>
</dbReference>
<dbReference type="SMART" id="SM00451">
    <property type="entry name" value="ZnF_U1"/>
    <property type="match status" value="1"/>
</dbReference>
<evidence type="ECO:0000256" key="2">
    <source>
        <dbReference type="ARBA" id="ARBA00022723"/>
    </source>
</evidence>
<dbReference type="Pfam" id="PF12171">
    <property type="entry name" value="zf-C2H2_jaz"/>
    <property type="match status" value="1"/>
</dbReference>
<dbReference type="Gene3D" id="3.30.160.60">
    <property type="entry name" value="Classic Zinc Finger"/>
    <property type="match status" value="1"/>
</dbReference>
<dbReference type="SUPFAM" id="SSF57667">
    <property type="entry name" value="beta-beta-alpha zinc fingers"/>
    <property type="match status" value="1"/>
</dbReference>
<evidence type="ECO:0000313" key="8">
    <source>
        <dbReference type="EMBL" id="RKP00094.1"/>
    </source>
</evidence>
<dbReference type="OrthoDB" id="2160351at2759"/>
<comment type="subcellular location">
    <subcellularLocation>
        <location evidence="1">Nucleus</location>
    </subcellularLocation>
</comment>
<evidence type="ECO:0000259" key="7">
    <source>
        <dbReference type="PROSITE" id="PS00028"/>
    </source>
</evidence>
<dbReference type="GO" id="GO:0005681">
    <property type="term" value="C:spliceosomal complex"/>
    <property type="evidence" value="ECO:0007669"/>
    <property type="project" value="InterPro"/>
</dbReference>
<dbReference type="Proteomes" id="UP000274922">
    <property type="component" value="Unassembled WGS sequence"/>
</dbReference>
<gene>
    <name evidence="8" type="ORF">CXG81DRAFT_19893</name>
</gene>
<evidence type="ECO:0000256" key="3">
    <source>
        <dbReference type="ARBA" id="ARBA00022771"/>
    </source>
</evidence>
<evidence type="ECO:0000256" key="5">
    <source>
        <dbReference type="ARBA" id="ARBA00023242"/>
    </source>
</evidence>
<feature type="region of interest" description="Disordered" evidence="6">
    <location>
        <begin position="483"/>
        <end position="508"/>
    </location>
</feature>
<keyword evidence="5" id="KW-0539">Nucleus</keyword>
<reference evidence="9" key="1">
    <citation type="journal article" date="2018" name="Nat. Microbiol.">
        <title>Leveraging single-cell genomics to expand the fungal tree of life.</title>
        <authorList>
            <person name="Ahrendt S.R."/>
            <person name="Quandt C.A."/>
            <person name="Ciobanu D."/>
            <person name="Clum A."/>
            <person name="Salamov A."/>
            <person name="Andreopoulos B."/>
            <person name="Cheng J.F."/>
            <person name="Woyke T."/>
            <person name="Pelin A."/>
            <person name="Henrissat B."/>
            <person name="Reynolds N.K."/>
            <person name="Benny G.L."/>
            <person name="Smith M.E."/>
            <person name="James T.Y."/>
            <person name="Grigoriev I.V."/>
        </authorList>
    </citation>
    <scope>NUCLEOTIDE SEQUENCE [LARGE SCALE GENOMIC DNA]</scope>
    <source>
        <strain evidence="9">ATCC 52028</strain>
    </source>
</reference>
<keyword evidence="4" id="KW-0862">Zinc</keyword>
<evidence type="ECO:0000256" key="6">
    <source>
        <dbReference type="SAM" id="MobiDB-lite"/>
    </source>
</evidence>
<evidence type="ECO:0000256" key="4">
    <source>
        <dbReference type="ARBA" id="ARBA00022833"/>
    </source>
</evidence>
<dbReference type="GO" id="GO:0000398">
    <property type="term" value="P:mRNA splicing, via spliceosome"/>
    <property type="evidence" value="ECO:0007669"/>
    <property type="project" value="InterPro"/>
</dbReference>
<keyword evidence="9" id="KW-1185">Reference proteome</keyword>
<dbReference type="InterPro" id="IPR013087">
    <property type="entry name" value="Znf_C2H2_type"/>
</dbReference>
<dbReference type="PANTHER" id="PTHR12786">
    <property type="entry name" value="SPLICING FACTOR SF3A-RELATED"/>
    <property type="match status" value="1"/>
</dbReference>
<dbReference type="Pfam" id="PF16837">
    <property type="entry name" value="SF3A3"/>
    <property type="match status" value="1"/>
</dbReference>
<keyword evidence="3" id="KW-0863">Zinc-finger</keyword>
<dbReference type="InterPro" id="IPR051421">
    <property type="entry name" value="RNA_Proc_DNA_Dmg_Regulator"/>
</dbReference>
<accession>A0A4P9X4U3</accession>
<dbReference type="InterPro" id="IPR003604">
    <property type="entry name" value="Matrin/U1-like-C_Znf_C2H2"/>
</dbReference>
<organism evidence="8 9">
    <name type="scientific">Caulochytrium protostelioides</name>
    <dbReference type="NCBI Taxonomy" id="1555241"/>
    <lineage>
        <taxon>Eukaryota</taxon>
        <taxon>Fungi</taxon>
        <taxon>Fungi incertae sedis</taxon>
        <taxon>Chytridiomycota</taxon>
        <taxon>Chytridiomycota incertae sedis</taxon>
        <taxon>Chytridiomycetes</taxon>
        <taxon>Caulochytriales</taxon>
        <taxon>Caulochytriaceae</taxon>
        <taxon>Caulochytrium</taxon>
    </lineage>
</organism>
<dbReference type="STRING" id="1555241.A0A4P9X4U3"/>
<feature type="compositionally biased region" description="Polar residues" evidence="6">
    <location>
        <begin position="418"/>
        <end position="432"/>
    </location>
</feature>
<feature type="region of interest" description="Disordered" evidence="6">
    <location>
        <begin position="404"/>
        <end position="432"/>
    </location>
</feature>
<dbReference type="InterPro" id="IPR036236">
    <property type="entry name" value="Znf_C2H2_sf"/>
</dbReference>
<protein>
    <recommendedName>
        <fullName evidence="7">C2H2-type domain-containing protein</fullName>
    </recommendedName>
</protein>
<proteinExistence type="predicted"/>
<dbReference type="PROSITE" id="PS00028">
    <property type="entry name" value="ZINC_FINGER_C2H2_1"/>
    <property type="match status" value="1"/>
</dbReference>
<dbReference type="EMBL" id="ML014235">
    <property type="protein sequence ID" value="RKP00094.1"/>
    <property type="molecule type" value="Genomic_DNA"/>
</dbReference>
<keyword evidence="2" id="KW-0479">Metal-binding</keyword>
<dbReference type="Pfam" id="PF11931">
    <property type="entry name" value="SF3a60_Prp9_C"/>
    <property type="match status" value="1"/>
</dbReference>
<dbReference type="InterPro" id="IPR022755">
    <property type="entry name" value="Znf_C2H2_jaz"/>
</dbReference>
<dbReference type="SMART" id="SM00355">
    <property type="entry name" value="ZnF_C2H2"/>
    <property type="match status" value="2"/>
</dbReference>
<evidence type="ECO:0000313" key="9">
    <source>
        <dbReference type="Proteomes" id="UP000274922"/>
    </source>
</evidence>
<feature type="domain" description="C2H2-type" evidence="7">
    <location>
        <begin position="368"/>
        <end position="390"/>
    </location>
</feature>
<name>A0A4P9X4U3_9FUNG</name>
<dbReference type="InterPro" id="IPR031774">
    <property type="entry name" value="SF3A3_dom"/>
</dbReference>
<dbReference type="InterPro" id="IPR024598">
    <property type="entry name" value="SF3a60/Prp9_C"/>
</dbReference>